<dbReference type="EMBL" id="JADFTS010000004">
    <property type="protein sequence ID" value="KAF9612027.1"/>
    <property type="molecule type" value="Genomic_DNA"/>
</dbReference>
<sequence>MAGDVPLRVDELDTKIVKVQKSRRVQVARPGFARTGQPIQLLTNHFKVNIGGVDGDFYHYSQIALFYEDDHPIDAKGIGRKVIDKLHETYDTELGGKHFATAGNGSPGGSRSPNGSDRKRFRRPNQSKSFKVQISYAVKIPMKSIASALRDQESENS</sequence>
<name>A0A835I967_9MAGN</name>
<accession>A0A835I967</accession>
<evidence type="ECO:0000259" key="2">
    <source>
        <dbReference type="Pfam" id="PF16486"/>
    </source>
</evidence>
<dbReference type="Proteomes" id="UP000631114">
    <property type="component" value="Unassembled WGS sequence"/>
</dbReference>
<organism evidence="3 4">
    <name type="scientific">Coptis chinensis</name>
    <dbReference type="NCBI Taxonomy" id="261450"/>
    <lineage>
        <taxon>Eukaryota</taxon>
        <taxon>Viridiplantae</taxon>
        <taxon>Streptophyta</taxon>
        <taxon>Embryophyta</taxon>
        <taxon>Tracheophyta</taxon>
        <taxon>Spermatophyta</taxon>
        <taxon>Magnoliopsida</taxon>
        <taxon>Ranunculales</taxon>
        <taxon>Ranunculaceae</taxon>
        <taxon>Coptidoideae</taxon>
        <taxon>Coptis</taxon>
    </lineage>
</organism>
<evidence type="ECO:0000313" key="4">
    <source>
        <dbReference type="Proteomes" id="UP000631114"/>
    </source>
</evidence>
<evidence type="ECO:0000313" key="3">
    <source>
        <dbReference type="EMBL" id="KAF9612027.1"/>
    </source>
</evidence>
<feature type="domain" description="Protein argonaute N-terminal" evidence="2">
    <location>
        <begin position="37"/>
        <end position="156"/>
    </location>
</feature>
<proteinExistence type="predicted"/>
<evidence type="ECO:0000256" key="1">
    <source>
        <dbReference type="SAM" id="MobiDB-lite"/>
    </source>
</evidence>
<dbReference type="AlphaFoldDB" id="A0A835I967"/>
<comment type="caution">
    <text evidence="3">The sequence shown here is derived from an EMBL/GenBank/DDBJ whole genome shotgun (WGS) entry which is preliminary data.</text>
</comment>
<dbReference type="Pfam" id="PF16486">
    <property type="entry name" value="ArgoN"/>
    <property type="match status" value="1"/>
</dbReference>
<keyword evidence="4" id="KW-1185">Reference proteome</keyword>
<dbReference type="InterPro" id="IPR032474">
    <property type="entry name" value="Argonaute_N"/>
</dbReference>
<dbReference type="OrthoDB" id="1111977at2759"/>
<reference evidence="3 4" key="1">
    <citation type="submission" date="2020-10" db="EMBL/GenBank/DDBJ databases">
        <title>The Coptis chinensis genome and diversification of protoberbering-type alkaloids.</title>
        <authorList>
            <person name="Wang B."/>
            <person name="Shu S."/>
            <person name="Song C."/>
            <person name="Liu Y."/>
        </authorList>
    </citation>
    <scope>NUCLEOTIDE SEQUENCE [LARGE SCALE GENOMIC DNA]</scope>
    <source>
        <strain evidence="3">HL-2020</strain>
        <tissue evidence="3">Leaf</tissue>
    </source>
</reference>
<gene>
    <name evidence="3" type="ORF">IFM89_037409</name>
</gene>
<feature type="region of interest" description="Disordered" evidence="1">
    <location>
        <begin position="94"/>
        <end position="129"/>
    </location>
</feature>
<protein>
    <recommendedName>
        <fullName evidence="2">Protein argonaute N-terminal domain-containing protein</fullName>
    </recommendedName>
</protein>